<evidence type="ECO:0000313" key="3">
    <source>
        <dbReference type="Proteomes" id="UP000235739"/>
    </source>
</evidence>
<accession>A0A2N7RZN9</accession>
<evidence type="ECO:0000256" key="1">
    <source>
        <dbReference type="SAM" id="MobiDB-lite"/>
    </source>
</evidence>
<dbReference type="AlphaFoldDB" id="A0A2N7RZN9"/>
<dbReference type="EMBL" id="PNQX01000002">
    <property type="protein sequence ID" value="PMQ19353.1"/>
    <property type="molecule type" value="Genomic_DNA"/>
</dbReference>
<evidence type="ECO:0000313" key="2">
    <source>
        <dbReference type="EMBL" id="PMQ19353.1"/>
    </source>
</evidence>
<feature type="compositionally biased region" description="Basic residues" evidence="1">
    <location>
        <begin position="63"/>
        <end position="72"/>
    </location>
</feature>
<reference evidence="2 3" key="1">
    <citation type="journal article" date="2017" name="Elife">
        <title>Extensive horizontal gene transfer in cheese-associated bacteria.</title>
        <authorList>
            <person name="Bonham K.S."/>
            <person name="Wolfe B.E."/>
            <person name="Dutton R.J."/>
        </authorList>
    </citation>
    <scope>NUCLEOTIDE SEQUENCE [LARGE SCALE GENOMIC DNA]</scope>
    <source>
        <strain evidence="2 3">JB182</strain>
    </source>
</reference>
<comment type="caution">
    <text evidence="2">The sequence shown here is derived from an EMBL/GenBank/DDBJ whole genome shotgun (WGS) entry which is preliminary data.</text>
</comment>
<organism evidence="2 3">
    <name type="scientific">Glutamicibacter arilaitensis</name>
    <dbReference type="NCBI Taxonomy" id="256701"/>
    <lineage>
        <taxon>Bacteria</taxon>
        <taxon>Bacillati</taxon>
        <taxon>Actinomycetota</taxon>
        <taxon>Actinomycetes</taxon>
        <taxon>Micrococcales</taxon>
        <taxon>Micrococcaceae</taxon>
        <taxon>Glutamicibacter</taxon>
    </lineage>
</organism>
<dbReference type="Proteomes" id="UP000235739">
    <property type="component" value="Unassembled WGS sequence"/>
</dbReference>
<name>A0A2N7RZN9_9MICC</name>
<protein>
    <submittedName>
        <fullName evidence="2">Transcriptional regulator</fullName>
    </submittedName>
</protein>
<proteinExistence type="predicted"/>
<gene>
    <name evidence="2" type="ORF">CIK84_11675</name>
</gene>
<sequence>MTIRYLSLNGVAQRLGISPHTAKKYADEGRLPVHDAEIGDAPRNTRGWLPETIDAWNATRPGRGGRPKKSDS</sequence>
<feature type="region of interest" description="Disordered" evidence="1">
    <location>
        <begin position="36"/>
        <end position="72"/>
    </location>
</feature>